<dbReference type="Proteomes" id="UP000747110">
    <property type="component" value="Unassembled WGS sequence"/>
</dbReference>
<feature type="non-terminal residue" evidence="1">
    <location>
        <position position="99"/>
    </location>
</feature>
<protein>
    <submittedName>
        <fullName evidence="1">Uncharacterized protein</fullName>
    </submittedName>
</protein>
<keyword evidence="2" id="KW-1185">Reference proteome</keyword>
<dbReference type="EMBL" id="BNCP01000055">
    <property type="protein sequence ID" value="GIL90216.1"/>
    <property type="molecule type" value="Genomic_DNA"/>
</dbReference>
<dbReference type="AlphaFoldDB" id="A0A8J4D0J5"/>
<proteinExistence type="predicted"/>
<reference evidence="1" key="1">
    <citation type="journal article" date="2021" name="Proc. Natl. Acad. Sci. U.S.A.">
        <title>Three genomes in the algal genus Volvox reveal the fate of a haploid sex-determining region after a transition to homothallism.</title>
        <authorList>
            <person name="Yamamoto K."/>
            <person name="Hamaji T."/>
            <person name="Kawai-Toyooka H."/>
            <person name="Matsuzaki R."/>
            <person name="Takahashi F."/>
            <person name="Nishimura Y."/>
            <person name="Kawachi M."/>
            <person name="Noguchi H."/>
            <person name="Minakuchi Y."/>
            <person name="Umen J.G."/>
            <person name="Toyoda A."/>
            <person name="Nozaki H."/>
        </authorList>
    </citation>
    <scope>NUCLEOTIDE SEQUENCE</scope>
    <source>
        <strain evidence="1">NIES-3786</strain>
    </source>
</reference>
<sequence>GVFQHHHIRSGRSVWSWPPLFGENRYERDARILRGDPVLAPLAAALPSLRLPPPAHSARVENEDREPGTSLLSAREAYAGVALAGPGAEMPACQMREGP</sequence>
<comment type="caution">
    <text evidence="1">The sequence shown here is derived from an EMBL/GenBank/DDBJ whole genome shotgun (WGS) entry which is preliminary data.</text>
</comment>
<gene>
    <name evidence="1" type="ORF">Vretifemale_17901</name>
</gene>
<organism evidence="1 2">
    <name type="scientific">Volvox reticuliferus</name>
    <dbReference type="NCBI Taxonomy" id="1737510"/>
    <lineage>
        <taxon>Eukaryota</taxon>
        <taxon>Viridiplantae</taxon>
        <taxon>Chlorophyta</taxon>
        <taxon>core chlorophytes</taxon>
        <taxon>Chlorophyceae</taxon>
        <taxon>CS clade</taxon>
        <taxon>Chlamydomonadales</taxon>
        <taxon>Volvocaceae</taxon>
        <taxon>Volvox</taxon>
    </lineage>
</organism>
<accession>A0A8J4D0J5</accession>
<dbReference type="OrthoDB" id="63989at2759"/>
<evidence type="ECO:0000313" key="1">
    <source>
        <dbReference type="EMBL" id="GIL90216.1"/>
    </source>
</evidence>
<evidence type="ECO:0000313" key="2">
    <source>
        <dbReference type="Proteomes" id="UP000747110"/>
    </source>
</evidence>
<name>A0A8J4D0J5_9CHLO</name>